<evidence type="ECO:0000313" key="2">
    <source>
        <dbReference type="Proteomes" id="UP000805704"/>
    </source>
</evidence>
<reference evidence="1" key="1">
    <citation type="submission" date="2020-04" db="EMBL/GenBank/DDBJ databases">
        <title>A chromosome-scale assembly and high-density genetic map of the yellow drum (Nibea albiflora) genome.</title>
        <authorList>
            <person name="Xu D."/>
            <person name="Zhang W."/>
            <person name="Chen R."/>
            <person name="Tan P."/>
            <person name="Wang L."/>
            <person name="Song H."/>
            <person name="Tian L."/>
            <person name="Zhu Q."/>
            <person name="Wang B."/>
        </authorList>
    </citation>
    <scope>NUCLEOTIDE SEQUENCE</scope>
    <source>
        <strain evidence="1">ZJHYS-2018</strain>
    </source>
</reference>
<accession>A0ACB7F085</accession>
<comment type="caution">
    <text evidence="1">The sequence shown here is derived from an EMBL/GenBank/DDBJ whole genome shotgun (WGS) entry which is preliminary data.</text>
</comment>
<proteinExistence type="predicted"/>
<sequence length="591" mass="65259">MAECTPDDNPAKVTQNKGSDEVSAASTAIKTAAKVRPTDLGLVRSLSKSDSDLLASPLGEEEENGGLAGRSGSVSNCSSGQPSMERMSSFASEWDEIEKLMNLIGAGIETSKKKQPTPSSDRQGMQQTSALSTEAASCTQRGEEPGGLGLGPRLYLGSPSPPAWTLSPPHPAWCCCTRLCLCWPRMMWQCHVSSSECRCYRLNGFSLLKRFPLSADGACGKALDQPVGEWLEHVGLPQYESKFLLNGFDDLRFMGSNVMEDQDLRDIGITDPGHRKKILHAARSLPKVKALGCDGSTSLASWLDGLGLHEYLPNFLSSGYRTLECVKNLWELEIVNVIKIGALGHRKRIIASLAERPYEEAPTKSRRLSPIMFHDLLSQTTSPLSQMDPYTSRSMDMLLPLTESDRRRRGVEQDCSVSLRSQSERHKDSRLNLRPPSHSATYATVSAWHHQPEKLILDSCGYEATKSKDSRKGPVVILSITYRGVKFIDAATKTQTYEIILTLGQAFEVAYQMAIQSRARQYVPPTSLASEVIETKASRPVSQSWSSTRRSAIDPLEMDADMQSLGSTTWLLDQRETNRRPVSTKYETTIF</sequence>
<dbReference type="Proteomes" id="UP000805704">
    <property type="component" value="Chromosome 2"/>
</dbReference>
<name>A0ACB7F085_NIBAL</name>
<dbReference type="EMBL" id="CM024790">
    <property type="protein sequence ID" value="KAG8007587.1"/>
    <property type="molecule type" value="Genomic_DNA"/>
</dbReference>
<protein>
    <submittedName>
        <fullName evidence="1">Ankyrin repeat and SAM domain-containing protein 1A</fullName>
    </submittedName>
</protein>
<evidence type="ECO:0000313" key="1">
    <source>
        <dbReference type="EMBL" id="KAG8007587.1"/>
    </source>
</evidence>
<keyword evidence="2" id="KW-1185">Reference proteome</keyword>
<organism evidence="1 2">
    <name type="scientific">Nibea albiflora</name>
    <name type="common">Yellow drum</name>
    <name type="synonym">Corvina albiflora</name>
    <dbReference type="NCBI Taxonomy" id="240163"/>
    <lineage>
        <taxon>Eukaryota</taxon>
        <taxon>Metazoa</taxon>
        <taxon>Chordata</taxon>
        <taxon>Craniata</taxon>
        <taxon>Vertebrata</taxon>
        <taxon>Euteleostomi</taxon>
        <taxon>Actinopterygii</taxon>
        <taxon>Neopterygii</taxon>
        <taxon>Teleostei</taxon>
        <taxon>Neoteleostei</taxon>
        <taxon>Acanthomorphata</taxon>
        <taxon>Eupercaria</taxon>
        <taxon>Sciaenidae</taxon>
        <taxon>Nibea</taxon>
    </lineage>
</organism>
<gene>
    <name evidence="1" type="primary">ANKS1A</name>
    <name evidence="1" type="ORF">GBF38_013196</name>
</gene>